<organism evidence="2 3">
    <name type="scientific">Tilletia horrida</name>
    <dbReference type="NCBI Taxonomy" id="155126"/>
    <lineage>
        <taxon>Eukaryota</taxon>
        <taxon>Fungi</taxon>
        <taxon>Dikarya</taxon>
        <taxon>Basidiomycota</taxon>
        <taxon>Ustilaginomycotina</taxon>
        <taxon>Exobasidiomycetes</taxon>
        <taxon>Tilletiales</taxon>
        <taxon>Tilletiaceae</taxon>
        <taxon>Tilletia</taxon>
    </lineage>
</organism>
<feature type="region of interest" description="Disordered" evidence="1">
    <location>
        <begin position="271"/>
        <end position="422"/>
    </location>
</feature>
<evidence type="ECO:0000313" key="3">
    <source>
        <dbReference type="Proteomes" id="UP001176521"/>
    </source>
</evidence>
<feature type="compositionally biased region" description="Acidic residues" evidence="1">
    <location>
        <begin position="296"/>
        <end position="310"/>
    </location>
</feature>
<reference evidence="2" key="1">
    <citation type="journal article" date="2023" name="PhytoFront">
        <title>Draft Genome Resources of Seven Strains of Tilletia horrida, Causal Agent of Kernel Smut of Rice.</title>
        <authorList>
            <person name="Khanal S."/>
            <person name="Antony Babu S."/>
            <person name="Zhou X.G."/>
        </authorList>
    </citation>
    <scope>NUCLEOTIDE SEQUENCE</scope>
    <source>
        <strain evidence="2">TX3</strain>
    </source>
</reference>
<protein>
    <submittedName>
        <fullName evidence="2">Uncharacterized protein</fullName>
    </submittedName>
</protein>
<keyword evidence="3" id="KW-1185">Reference proteome</keyword>
<feature type="compositionally biased region" description="Low complexity" evidence="1">
    <location>
        <begin position="340"/>
        <end position="357"/>
    </location>
</feature>
<dbReference type="AlphaFoldDB" id="A0AAN6G4R1"/>
<comment type="caution">
    <text evidence="2">The sequence shown here is derived from an EMBL/GenBank/DDBJ whole genome shotgun (WGS) entry which is preliminary data.</text>
</comment>
<gene>
    <name evidence="2" type="ORF">OC842_006860</name>
</gene>
<proteinExistence type="predicted"/>
<dbReference type="Proteomes" id="UP001176521">
    <property type="component" value="Unassembled WGS sequence"/>
</dbReference>
<name>A0AAN6G4R1_9BASI</name>
<feature type="compositionally biased region" description="Low complexity" evidence="1">
    <location>
        <begin position="1"/>
        <end position="14"/>
    </location>
</feature>
<evidence type="ECO:0000313" key="2">
    <source>
        <dbReference type="EMBL" id="KAK0521185.1"/>
    </source>
</evidence>
<accession>A0AAN6G4R1</accession>
<feature type="region of interest" description="Disordered" evidence="1">
    <location>
        <begin position="186"/>
        <end position="236"/>
    </location>
</feature>
<feature type="compositionally biased region" description="Basic residues" evidence="1">
    <location>
        <begin position="324"/>
        <end position="333"/>
    </location>
</feature>
<dbReference type="EMBL" id="JAPDMQ010000700">
    <property type="protein sequence ID" value="KAK0521185.1"/>
    <property type="molecule type" value="Genomic_DNA"/>
</dbReference>
<sequence length="422" mass="44652">MENAAVASGMAGPSAPAPAPAQAESTETFRELWRVALEAEDDTVAKGLVNKYLTTDPQQLEPCIDALLEEQAAHPEQYNARRALISPLVKHVARWVLFCVKGKPAKERWERRDATFPARGDVEDFLRSGERTLELRGFQGVGAARAFVKAHEAECAAFNLVMKPGGRGEDASVEIVKRRWRNGTGLGVGEPFQARGPVPVADAGEGSGNGNASSSVGAGAGGGRPNPTTSFYKRRKLQRKKLPKLKRLLTPTDWSTVQSQAFRTQAQLFFCPDGYSNGRGGLSGGRKAKRRRGRGDDDENSDEEEDDYSDAESVASIESEPRSPRRKKQKKNKTGGGGAASSTSNTPSASTSAAQNGAGQGQGQGQGKKKSKKAKAAANAPSARTIRALQRAGELAPSAGGAGASAGAGAGKEKNRNKNKNQ</sequence>
<feature type="compositionally biased region" description="Gly residues" evidence="1">
    <location>
        <begin position="400"/>
        <end position="410"/>
    </location>
</feature>
<evidence type="ECO:0000256" key="1">
    <source>
        <dbReference type="SAM" id="MobiDB-lite"/>
    </source>
</evidence>
<feature type="region of interest" description="Disordered" evidence="1">
    <location>
        <begin position="1"/>
        <end position="25"/>
    </location>
</feature>